<sequence>MRPRLVLRTALASAVLLSLAACGGGGGDAAEPAASGASSSAAGAAGGTIAIITVDPSNPYWKAETDTAVAEAEKLGYQTTTNAHENDPETQNSLIETAINDKVKGVVLDPAGADESVAAVQKLVDAQIPVVLVNAEISKTGLAKAQIVSNNAQGAVAGAEAWAEAMDYKGTYVELLGKPSDNNAQVRSDGYKSVISQSPDLKKVGEEIANWDRQEGQEKMESLLSKNPDIDGVIAGNDEMALGAINALKEAKKLDQVKVLGFDGNQDAADAVAKGEMVATVLQPIVEGTTKAVEQLNGVLTNGQTGVPDEKQAIDCVLITKDNADKLDNFVLSE</sequence>
<evidence type="ECO:0000256" key="4">
    <source>
        <dbReference type="SAM" id="SignalP"/>
    </source>
</evidence>
<feature type="chain" id="PRO_5039333148" evidence="4">
    <location>
        <begin position="21"/>
        <end position="334"/>
    </location>
</feature>
<dbReference type="Proteomes" id="UP000199092">
    <property type="component" value="Chromosome I"/>
</dbReference>
<dbReference type="PANTHER" id="PTHR46847:SF1">
    <property type="entry name" value="D-ALLOSE-BINDING PERIPLASMIC PROTEIN-RELATED"/>
    <property type="match status" value="1"/>
</dbReference>
<dbReference type="PANTHER" id="PTHR46847">
    <property type="entry name" value="D-ALLOSE-BINDING PERIPLASMIC PROTEIN-RELATED"/>
    <property type="match status" value="1"/>
</dbReference>
<dbReference type="Pfam" id="PF13407">
    <property type="entry name" value="Peripla_BP_4"/>
    <property type="match status" value="1"/>
</dbReference>
<dbReference type="Gene3D" id="3.40.50.2300">
    <property type="match status" value="2"/>
</dbReference>
<organism evidence="6 7">
    <name type="scientific">Friedmanniella luteola</name>
    <dbReference type="NCBI Taxonomy" id="546871"/>
    <lineage>
        <taxon>Bacteria</taxon>
        <taxon>Bacillati</taxon>
        <taxon>Actinomycetota</taxon>
        <taxon>Actinomycetes</taxon>
        <taxon>Propionibacteriales</taxon>
        <taxon>Nocardioidaceae</taxon>
        <taxon>Friedmanniella</taxon>
    </lineage>
</organism>
<reference evidence="6 7" key="1">
    <citation type="submission" date="2016-10" db="EMBL/GenBank/DDBJ databases">
        <authorList>
            <person name="de Groot N.N."/>
        </authorList>
    </citation>
    <scope>NUCLEOTIDE SEQUENCE [LARGE SCALE GENOMIC DNA]</scope>
    <source>
        <strain evidence="6 7">DSM 21741</strain>
    </source>
</reference>
<dbReference type="EMBL" id="LT629749">
    <property type="protein sequence ID" value="SDT31472.1"/>
    <property type="molecule type" value="Genomic_DNA"/>
</dbReference>
<dbReference type="SUPFAM" id="SSF53822">
    <property type="entry name" value="Periplasmic binding protein-like I"/>
    <property type="match status" value="1"/>
</dbReference>
<dbReference type="STRING" id="546871.SAMN04488543_3690"/>
<feature type="domain" description="Periplasmic binding protein" evidence="5">
    <location>
        <begin position="49"/>
        <end position="301"/>
    </location>
</feature>
<comment type="subcellular location">
    <subcellularLocation>
        <location evidence="1">Cell envelope</location>
    </subcellularLocation>
</comment>
<evidence type="ECO:0000313" key="7">
    <source>
        <dbReference type="Proteomes" id="UP000199092"/>
    </source>
</evidence>
<evidence type="ECO:0000256" key="1">
    <source>
        <dbReference type="ARBA" id="ARBA00004196"/>
    </source>
</evidence>
<dbReference type="GO" id="GO:0030246">
    <property type="term" value="F:carbohydrate binding"/>
    <property type="evidence" value="ECO:0007669"/>
    <property type="project" value="UniProtKB-ARBA"/>
</dbReference>
<dbReference type="InterPro" id="IPR028082">
    <property type="entry name" value="Peripla_BP_I"/>
</dbReference>
<dbReference type="OrthoDB" id="9813037at2"/>
<dbReference type="InterPro" id="IPR025997">
    <property type="entry name" value="SBP_2_dom"/>
</dbReference>
<evidence type="ECO:0000313" key="6">
    <source>
        <dbReference type="EMBL" id="SDT31472.1"/>
    </source>
</evidence>
<protein>
    <submittedName>
        <fullName evidence="6">Monosaccharide ABC transporter substrate-binding protein, CUT2 family</fullName>
    </submittedName>
</protein>
<dbReference type="RefSeq" id="WP_091414678.1">
    <property type="nucleotide sequence ID" value="NZ_LT629749.1"/>
</dbReference>
<evidence type="ECO:0000256" key="3">
    <source>
        <dbReference type="ARBA" id="ARBA00022729"/>
    </source>
</evidence>
<keyword evidence="7" id="KW-1185">Reference proteome</keyword>
<feature type="signal peptide" evidence="4">
    <location>
        <begin position="1"/>
        <end position="20"/>
    </location>
</feature>
<proteinExistence type="inferred from homology"/>
<dbReference type="AlphaFoldDB" id="A0A1H1ZD93"/>
<accession>A0A1H1ZD93</accession>
<gene>
    <name evidence="6" type="ORF">SAMN04488543_3690</name>
</gene>
<name>A0A1H1ZD93_9ACTN</name>
<evidence type="ECO:0000256" key="2">
    <source>
        <dbReference type="ARBA" id="ARBA00007639"/>
    </source>
</evidence>
<dbReference type="GO" id="GO:0030313">
    <property type="term" value="C:cell envelope"/>
    <property type="evidence" value="ECO:0007669"/>
    <property type="project" value="UniProtKB-SubCell"/>
</dbReference>
<dbReference type="CDD" id="cd19967">
    <property type="entry name" value="PBP1_TmRBP-like"/>
    <property type="match status" value="1"/>
</dbReference>
<keyword evidence="3 4" id="KW-0732">Signal</keyword>
<evidence type="ECO:0000259" key="5">
    <source>
        <dbReference type="Pfam" id="PF13407"/>
    </source>
</evidence>
<comment type="similarity">
    <text evidence="2">Belongs to the bacterial solute-binding protein 2 family.</text>
</comment>
<dbReference type="PROSITE" id="PS51257">
    <property type="entry name" value="PROKAR_LIPOPROTEIN"/>
    <property type="match status" value="1"/>
</dbReference>